<proteinExistence type="inferred from homology"/>
<gene>
    <name evidence="5" type="ORF">FWJ32_04205</name>
</gene>
<evidence type="ECO:0000256" key="2">
    <source>
        <dbReference type="ARBA" id="ARBA00042002"/>
    </source>
</evidence>
<comment type="caution">
    <text evidence="5">The sequence shown here is derived from an EMBL/GenBank/DDBJ whole genome shotgun (WGS) entry which is preliminary data.</text>
</comment>
<evidence type="ECO:0000313" key="6">
    <source>
        <dbReference type="Proteomes" id="UP000322976"/>
    </source>
</evidence>
<dbReference type="SMART" id="SM00893">
    <property type="entry name" value="ETF"/>
    <property type="match status" value="1"/>
</dbReference>
<dbReference type="AlphaFoldDB" id="A0A5D8QHN6"/>
<dbReference type="SUPFAM" id="SSF52402">
    <property type="entry name" value="Adenine nucleotide alpha hydrolases-like"/>
    <property type="match status" value="1"/>
</dbReference>
<feature type="domain" description="Electron transfer flavoprotein alpha/beta-subunit N-terminal" evidence="4">
    <location>
        <begin position="22"/>
        <end position="213"/>
    </location>
</feature>
<dbReference type="Proteomes" id="UP000322976">
    <property type="component" value="Unassembled WGS sequence"/>
</dbReference>
<dbReference type="GO" id="GO:0009055">
    <property type="term" value="F:electron transfer activity"/>
    <property type="evidence" value="ECO:0007669"/>
    <property type="project" value="InterPro"/>
</dbReference>
<dbReference type="RefSeq" id="WP_149544722.1">
    <property type="nucleotide sequence ID" value="NZ_VTPS01000004.1"/>
</dbReference>
<dbReference type="PROSITE" id="PS01065">
    <property type="entry name" value="ETF_BETA"/>
    <property type="match status" value="1"/>
</dbReference>
<dbReference type="Gene3D" id="3.40.50.620">
    <property type="entry name" value="HUPs"/>
    <property type="match status" value="1"/>
</dbReference>
<protein>
    <recommendedName>
        <fullName evidence="2">Electron transfer flavoprotein small subunit</fullName>
    </recommendedName>
</protein>
<dbReference type="InterPro" id="IPR012255">
    <property type="entry name" value="ETF_b"/>
</dbReference>
<evidence type="ECO:0000256" key="3">
    <source>
        <dbReference type="ARBA" id="ARBA00049933"/>
    </source>
</evidence>
<dbReference type="InterPro" id="IPR000049">
    <property type="entry name" value="ET-Flavoprotein_bsu_CS"/>
</dbReference>
<dbReference type="InterPro" id="IPR014730">
    <property type="entry name" value="ETF_a/b_N"/>
</dbReference>
<sequence length="261" mass="28492">MEILVLIKQVPDTSEVRIDPETKTLIRQGVPSIINPEDKNAIEEALKLKEIAGGKVTVITMGPPQAEVALREAMAMGADECYLLSDRFFAGADTYATAKTLSTAIKSLFPNFDMILCGRQAVDGDTAQVGPQTAEQLGIPQVTYVKGIKLESDHVTVTRVVEDGYELIEVGMPVLLTIVKEANKPRYPSIKGIFHAYDAEIKTIGIDDLGLDRNEVGLKGSPTKVVSTETPDTHRSGEIFSGNAKECVEMLLQRLKERHLV</sequence>
<reference evidence="5 6" key="1">
    <citation type="submission" date="2019-08" db="EMBL/GenBank/DDBJ databases">
        <title>Calorimonas adulescens gen. nov., sp. nov., an anaerobic thermophilic bacterium from Sakhalin hot spring.</title>
        <authorList>
            <person name="Khomyakova M.A."/>
            <person name="Merkel A.Y."/>
            <person name="Novikov A."/>
            <person name="Bonch-Osmolovskaya E.A."/>
            <person name="Slobodkin A.I."/>
        </authorList>
    </citation>
    <scope>NUCLEOTIDE SEQUENCE [LARGE SCALE GENOMIC DNA]</scope>
    <source>
        <strain evidence="5 6">A05MB</strain>
    </source>
</reference>
<dbReference type="CDD" id="cd01714">
    <property type="entry name" value="ETF_beta"/>
    <property type="match status" value="1"/>
</dbReference>
<dbReference type="Pfam" id="PF01012">
    <property type="entry name" value="ETF"/>
    <property type="match status" value="1"/>
</dbReference>
<keyword evidence="6" id="KW-1185">Reference proteome</keyword>
<organism evidence="5 6">
    <name type="scientific">Calorimonas adulescens</name>
    <dbReference type="NCBI Taxonomy" id="2606906"/>
    <lineage>
        <taxon>Bacteria</taxon>
        <taxon>Bacillati</taxon>
        <taxon>Bacillota</taxon>
        <taxon>Clostridia</taxon>
        <taxon>Thermoanaerobacterales</taxon>
        <taxon>Thermoanaerobacteraceae</taxon>
        <taxon>Calorimonas</taxon>
    </lineage>
</organism>
<comment type="cofactor">
    <cofactor evidence="3">
        <name>AMP</name>
        <dbReference type="ChEBI" id="CHEBI:456215"/>
    </cofactor>
</comment>
<accession>A0A5D8QHN6</accession>
<dbReference type="PANTHER" id="PTHR21294:SF17">
    <property type="entry name" value="PROTEIN FIXA"/>
    <property type="match status" value="1"/>
</dbReference>
<evidence type="ECO:0000259" key="4">
    <source>
        <dbReference type="SMART" id="SM00893"/>
    </source>
</evidence>
<evidence type="ECO:0000313" key="5">
    <source>
        <dbReference type="EMBL" id="TZE82808.1"/>
    </source>
</evidence>
<dbReference type="PANTHER" id="PTHR21294">
    <property type="entry name" value="ELECTRON TRANSFER FLAVOPROTEIN BETA-SUBUNIT"/>
    <property type="match status" value="1"/>
</dbReference>
<comment type="similarity">
    <text evidence="1">Belongs to the ETF beta-subunit/FixA family.</text>
</comment>
<dbReference type="InterPro" id="IPR033948">
    <property type="entry name" value="ETF_beta_N"/>
</dbReference>
<dbReference type="InterPro" id="IPR014729">
    <property type="entry name" value="Rossmann-like_a/b/a_fold"/>
</dbReference>
<evidence type="ECO:0000256" key="1">
    <source>
        <dbReference type="ARBA" id="ARBA00007557"/>
    </source>
</evidence>
<dbReference type="EMBL" id="VTPS01000004">
    <property type="protein sequence ID" value="TZE82808.1"/>
    <property type="molecule type" value="Genomic_DNA"/>
</dbReference>
<dbReference type="PIRSF" id="PIRSF000090">
    <property type="entry name" value="Beta-ETF"/>
    <property type="match status" value="1"/>
</dbReference>
<name>A0A5D8QHN6_9THEO</name>